<dbReference type="GO" id="GO:0051119">
    <property type="term" value="F:sugar transmembrane transporter activity"/>
    <property type="evidence" value="ECO:0007669"/>
    <property type="project" value="InterPro"/>
</dbReference>
<gene>
    <name evidence="11" type="ORF">ILUMI_12817</name>
</gene>
<dbReference type="PRINTS" id="PR00171">
    <property type="entry name" value="SUGRTRNSPORT"/>
</dbReference>
<accession>A0A8K0GBF3</accession>
<evidence type="ECO:0000256" key="6">
    <source>
        <dbReference type="ARBA" id="ARBA00023180"/>
    </source>
</evidence>
<evidence type="ECO:0000256" key="4">
    <source>
        <dbReference type="ARBA" id="ARBA00022989"/>
    </source>
</evidence>
<evidence type="ECO:0000256" key="7">
    <source>
        <dbReference type="ARBA" id="ARBA00024348"/>
    </source>
</evidence>
<keyword evidence="2" id="KW-1003">Cell membrane</keyword>
<dbReference type="InterPro" id="IPR005828">
    <property type="entry name" value="MFS_sugar_transport-like"/>
</dbReference>
<feature type="transmembrane region" description="Helical" evidence="9">
    <location>
        <begin position="138"/>
        <end position="156"/>
    </location>
</feature>
<dbReference type="InterPro" id="IPR005829">
    <property type="entry name" value="Sugar_transporter_CS"/>
</dbReference>
<evidence type="ECO:0000256" key="2">
    <source>
        <dbReference type="ARBA" id="ARBA00022475"/>
    </source>
</evidence>
<feature type="transmembrane region" description="Helical" evidence="9">
    <location>
        <begin position="283"/>
        <end position="304"/>
    </location>
</feature>
<sequence>MGSSLVWTSPVLPQLLKNETSTNTTSVLQEFFESNNSTNSTAFQLTIEEGSWVGAMLAIGSLSAAIPAGYLADRFGPKRCILGFVLPVIIFTLFAIFAQDVVTLCIGRIFSGIATGGVSVVAPMYISEIADVSLRGTLGSFFELLIYLGIVITAVFGAFVHYITLTTILGIFALLVGVSFFFFPESPTYLMKTGKREKAEKALKFYRSQNYNVSQVLDEISDGLSKRPQHKANIGEMLRSKAVIRGLIACVGLTSFQQMSGIDGITFYTVFIFQEAGASVDAYTSSIIIALVELASAGVVVLIVERIDRKIFLYISSAGTCICLALFGLYFTLKESGISGIGALPLTSMICYNIFFALGLGPIPWMINGELFSPEIKGLANGITIATNWILLFVITKTLPMMITVWGAHYTFYTYSIFMFLCTIFVRFCVPETRGKTLEQIQEELKI</sequence>
<feature type="transmembrane region" description="Helical" evidence="9">
    <location>
        <begin position="79"/>
        <end position="97"/>
    </location>
</feature>
<evidence type="ECO:0000256" key="3">
    <source>
        <dbReference type="ARBA" id="ARBA00022692"/>
    </source>
</evidence>
<dbReference type="Gene3D" id="1.20.1250.20">
    <property type="entry name" value="MFS general substrate transporter like domains"/>
    <property type="match status" value="1"/>
</dbReference>
<keyword evidence="4 9" id="KW-1133">Transmembrane helix</keyword>
<keyword evidence="12" id="KW-1185">Reference proteome</keyword>
<dbReference type="Proteomes" id="UP000801492">
    <property type="component" value="Unassembled WGS sequence"/>
</dbReference>
<feature type="transmembrane region" description="Helical" evidence="9">
    <location>
        <begin position="379"/>
        <end position="406"/>
    </location>
</feature>
<proteinExistence type="inferred from homology"/>
<dbReference type="EMBL" id="VTPC01008047">
    <property type="protein sequence ID" value="KAF2893354.1"/>
    <property type="molecule type" value="Genomic_DNA"/>
</dbReference>
<dbReference type="FunFam" id="1.20.1250.20:FF:000055">
    <property type="entry name" value="Facilitated trehalose transporter Tret1-2 homolog"/>
    <property type="match status" value="1"/>
</dbReference>
<evidence type="ECO:0000256" key="8">
    <source>
        <dbReference type="RuleBase" id="RU003346"/>
    </source>
</evidence>
<feature type="transmembrane region" description="Helical" evidence="9">
    <location>
        <begin position="412"/>
        <end position="430"/>
    </location>
</feature>
<feature type="transmembrane region" description="Helical" evidence="9">
    <location>
        <begin position="343"/>
        <end position="367"/>
    </location>
</feature>
<dbReference type="PANTHER" id="PTHR48021:SF86">
    <property type="entry name" value="FACILITATED TREHALOSE TRANSPORTER TRET1-1-LIKE PROTEIN"/>
    <property type="match status" value="1"/>
</dbReference>
<dbReference type="InterPro" id="IPR020846">
    <property type="entry name" value="MFS_dom"/>
</dbReference>
<evidence type="ECO:0000259" key="10">
    <source>
        <dbReference type="PROSITE" id="PS50850"/>
    </source>
</evidence>
<name>A0A8K0GBF3_IGNLU</name>
<feature type="transmembrane region" description="Helical" evidence="9">
    <location>
        <begin position="311"/>
        <end position="331"/>
    </location>
</feature>
<comment type="caution">
    <text evidence="11">The sequence shown here is derived from an EMBL/GenBank/DDBJ whole genome shotgun (WGS) entry which is preliminary data.</text>
</comment>
<reference evidence="11" key="1">
    <citation type="submission" date="2019-08" db="EMBL/GenBank/DDBJ databases">
        <title>The genome of the North American firefly Photinus pyralis.</title>
        <authorList>
            <consortium name="Photinus pyralis genome working group"/>
            <person name="Fallon T.R."/>
            <person name="Sander Lower S.E."/>
            <person name="Weng J.-K."/>
        </authorList>
    </citation>
    <scope>NUCLEOTIDE SEQUENCE</scope>
    <source>
        <strain evidence="11">TRF0915ILg1</strain>
        <tissue evidence="11">Whole body</tissue>
    </source>
</reference>
<feature type="domain" description="Major facilitator superfamily (MFS) profile" evidence="10">
    <location>
        <begin position="1"/>
        <end position="434"/>
    </location>
</feature>
<dbReference type="PROSITE" id="PS50850">
    <property type="entry name" value="MFS"/>
    <property type="match status" value="1"/>
</dbReference>
<feature type="transmembrane region" description="Helical" evidence="9">
    <location>
        <begin position="162"/>
        <end position="183"/>
    </location>
</feature>
<feature type="transmembrane region" description="Helical" evidence="9">
    <location>
        <begin position="109"/>
        <end position="126"/>
    </location>
</feature>
<dbReference type="PANTHER" id="PTHR48021">
    <property type="match status" value="1"/>
</dbReference>
<dbReference type="SUPFAM" id="SSF103473">
    <property type="entry name" value="MFS general substrate transporter"/>
    <property type="match status" value="1"/>
</dbReference>
<dbReference type="AlphaFoldDB" id="A0A8K0GBF3"/>
<dbReference type="NCBIfam" id="TIGR00879">
    <property type="entry name" value="SP"/>
    <property type="match status" value="1"/>
</dbReference>
<dbReference type="CDD" id="cd17358">
    <property type="entry name" value="MFS_GLUT6_8_Class3_like"/>
    <property type="match status" value="1"/>
</dbReference>
<dbReference type="PROSITE" id="PS00217">
    <property type="entry name" value="SUGAR_TRANSPORT_2"/>
    <property type="match status" value="1"/>
</dbReference>
<dbReference type="InterPro" id="IPR050549">
    <property type="entry name" value="MFS_Trehalose_Transporter"/>
</dbReference>
<dbReference type="OrthoDB" id="6612291at2759"/>
<comment type="subcellular location">
    <subcellularLocation>
        <location evidence="1">Cell membrane</location>
        <topology evidence="1">Multi-pass membrane protein</topology>
    </subcellularLocation>
</comment>
<keyword evidence="5 9" id="KW-0472">Membrane</keyword>
<feature type="transmembrane region" description="Helical" evidence="9">
    <location>
        <begin position="247"/>
        <end position="271"/>
    </location>
</feature>
<keyword evidence="3 9" id="KW-0812">Transmembrane</keyword>
<evidence type="ECO:0000256" key="9">
    <source>
        <dbReference type="SAM" id="Phobius"/>
    </source>
</evidence>
<evidence type="ECO:0000256" key="5">
    <source>
        <dbReference type="ARBA" id="ARBA00023136"/>
    </source>
</evidence>
<dbReference type="InterPro" id="IPR044775">
    <property type="entry name" value="MFS_ERD6/Tret1-like"/>
</dbReference>
<keyword evidence="6" id="KW-0325">Glycoprotein</keyword>
<comment type="similarity">
    <text evidence="7">Belongs to the major facilitator superfamily. Sugar transporter (TC 2.A.1.1) family. Trehalose transporter subfamily.</text>
</comment>
<dbReference type="Pfam" id="PF00083">
    <property type="entry name" value="Sugar_tr"/>
    <property type="match status" value="1"/>
</dbReference>
<dbReference type="InterPro" id="IPR003663">
    <property type="entry name" value="Sugar/inositol_transpt"/>
</dbReference>
<keyword evidence="8" id="KW-0813">Transport</keyword>
<organism evidence="11 12">
    <name type="scientific">Ignelater luminosus</name>
    <name type="common">Cucubano</name>
    <name type="synonym">Pyrophorus luminosus</name>
    <dbReference type="NCBI Taxonomy" id="2038154"/>
    <lineage>
        <taxon>Eukaryota</taxon>
        <taxon>Metazoa</taxon>
        <taxon>Ecdysozoa</taxon>
        <taxon>Arthropoda</taxon>
        <taxon>Hexapoda</taxon>
        <taxon>Insecta</taxon>
        <taxon>Pterygota</taxon>
        <taxon>Neoptera</taxon>
        <taxon>Endopterygota</taxon>
        <taxon>Coleoptera</taxon>
        <taxon>Polyphaga</taxon>
        <taxon>Elateriformia</taxon>
        <taxon>Elateroidea</taxon>
        <taxon>Elateridae</taxon>
        <taxon>Agrypninae</taxon>
        <taxon>Pyrophorini</taxon>
        <taxon>Ignelater</taxon>
    </lineage>
</organism>
<dbReference type="InterPro" id="IPR036259">
    <property type="entry name" value="MFS_trans_sf"/>
</dbReference>
<feature type="transmembrane region" description="Helical" evidence="9">
    <location>
        <begin position="52"/>
        <end position="72"/>
    </location>
</feature>
<protein>
    <recommendedName>
        <fullName evidence="10">Major facilitator superfamily (MFS) profile domain-containing protein</fullName>
    </recommendedName>
</protein>
<evidence type="ECO:0000313" key="11">
    <source>
        <dbReference type="EMBL" id="KAF2893354.1"/>
    </source>
</evidence>
<dbReference type="GO" id="GO:0005886">
    <property type="term" value="C:plasma membrane"/>
    <property type="evidence" value="ECO:0007669"/>
    <property type="project" value="UniProtKB-SubCell"/>
</dbReference>
<evidence type="ECO:0000256" key="1">
    <source>
        <dbReference type="ARBA" id="ARBA00004651"/>
    </source>
</evidence>
<evidence type="ECO:0000313" key="12">
    <source>
        <dbReference type="Proteomes" id="UP000801492"/>
    </source>
</evidence>